<evidence type="ECO:0000313" key="3">
    <source>
        <dbReference type="Proteomes" id="UP001626550"/>
    </source>
</evidence>
<sequence length="92" mass="10683">ATLLRKSILFHETLMWQTMGIVFLHLFSHISATRLDMRFRFSFPQTEIPHLTPIAIVSCYLRHWLRLTLEILLIGSYLPASAATDTLTMIRP</sequence>
<feature type="non-terminal residue" evidence="2">
    <location>
        <position position="92"/>
    </location>
</feature>
<protein>
    <submittedName>
        <fullName evidence="2">Uncharacterized protein</fullName>
    </submittedName>
</protein>
<dbReference type="EMBL" id="JBJKFK010000769">
    <property type="protein sequence ID" value="KAL3315356.1"/>
    <property type="molecule type" value="Genomic_DNA"/>
</dbReference>
<name>A0ABD2Q9F2_9PLAT</name>
<keyword evidence="1" id="KW-1133">Transmembrane helix</keyword>
<proteinExistence type="predicted"/>
<gene>
    <name evidence="2" type="ORF">Ciccas_006009</name>
</gene>
<keyword evidence="3" id="KW-1185">Reference proteome</keyword>
<organism evidence="2 3">
    <name type="scientific">Cichlidogyrus casuarinus</name>
    <dbReference type="NCBI Taxonomy" id="1844966"/>
    <lineage>
        <taxon>Eukaryota</taxon>
        <taxon>Metazoa</taxon>
        <taxon>Spiralia</taxon>
        <taxon>Lophotrochozoa</taxon>
        <taxon>Platyhelminthes</taxon>
        <taxon>Monogenea</taxon>
        <taxon>Monopisthocotylea</taxon>
        <taxon>Dactylogyridea</taxon>
        <taxon>Ancyrocephalidae</taxon>
        <taxon>Cichlidogyrus</taxon>
    </lineage>
</organism>
<evidence type="ECO:0000256" key="1">
    <source>
        <dbReference type="SAM" id="Phobius"/>
    </source>
</evidence>
<accession>A0ABD2Q9F2</accession>
<keyword evidence="1" id="KW-0812">Transmembrane</keyword>
<feature type="non-terminal residue" evidence="2">
    <location>
        <position position="1"/>
    </location>
</feature>
<feature type="transmembrane region" description="Helical" evidence="1">
    <location>
        <begin position="14"/>
        <end position="32"/>
    </location>
</feature>
<evidence type="ECO:0000313" key="2">
    <source>
        <dbReference type="EMBL" id="KAL3315356.1"/>
    </source>
</evidence>
<dbReference type="Proteomes" id="UP001626550">
    <property type="component" value="Unassembled WGS sequence"/>
</dbReference>
<dbReference type="AlphaFoldDB" id="A0ABD2Q9F2"/>
<reference evidence="2 3" key="1">
    <citation type="submission" date="2024-11" db="EMBL/GenBank/DDBJ databases">
        <title>Adaptive evolution of stress response genes in parasites aligns with host niche diversity.</title>
        <authorList>
            <person name="Hahn C."/>
            <person name="Resl P."/>
        </authorList>
    </citation>
    <scope>NUCLEOTIDE SEQUENCE [LARGE SCALE GENOMIC DNA]</scope>
    <source>
        <strain evidence="2">EGGRZ-B1_66</strain>
        <tissue evidence="2">Body</tissue>
    </source>
</reference>
<comment type="caution">
    <text evidence="2">The sequence shown here is derived from an EMBL/GenBank/DDBJ whole genome shotgun (WGS) entry which is preliminary data.</text>
</comment>
<keyword evidence="1" id="KW-0472">Membrane</keyword>